<gene>
    <name evidence="3" type="ORF">BJ085DRAFT_28186</name>
</gene>
<feature type="chain" id="PRO_5020449211" description="Glycine zipper domain-containing protein" evidence="2">
    <location>
        <begin position="23"/>
        <end position="149"/>
    </location>
</feature>
<feature type="signal peptide" evidence="2">
    <location>
        <begin position="1"/>
        <end position="22"/>
    </location>
</feature>
<feature type="compositionally biased region" description="Basic and acidic residues" evidence="1">
    <location>
        <begin position="69"/>
        <end position="79"/>
    </location>
</feature>
<keyword evidence="4" id="KW-1185">Reference proteome</keyword>
<keyword evidence="2" id="KW-0732">Signal</keyword>
<evidence type="ECO:0000313" key="4">
    <source>
        <dbReference type="Proteomes" id="UP000268162"/>
    </source>
</evidence>
<evidence type="ECO:0000256" key="2">
    <source>
        <dbReference type="SAM" id="SignalP"/>
    </source>
</evidence>
<feature type="region of interest" description="Disordered" evidence="1">
    <location>
        <begin position="26"/>
        <end position="90"/>
    </location>
</feature>
<evidence type="ECO:0000313" key="3">
    <source>
        <dbReference type="EMBL" id="RKP35384.1"/>
    </source>
</evidence>
<dbReference type="AlphaFoldDB" id="A0A4P9ZPM5"/>
<organism evidence="3 4">
    <name type="scientific">Dimargaris cristalligena</name>
    <dbReference type="NCBI Taxonomy" id="215637"/>
    <lineage>
        <taxon>Eukaryota</taxon>
        <taxon>Fungi</taxon>
        <taxon>Fungi incertae sedis</taxon>
        <taxon>Zoopagomycota</taxon>
        <taxon>Kickxellomycotina</taxon>
        <taxon>Dimargaritomycetes</taxon>
        <taxon>Dimargaritales</taxon>
        <taxon>Dimargaritaceae</taxon>
        <taxon>Dimargaris</taxon>
    </lineage>
</organism>
<sequence>MKIIFSLALFLAIFGTMAMVHASPASAKGNIDNKPLLRRRSGPPARGNAGDKPPLKRRDVRTTNGNIHDNPHLRMRGEQSGEGSLTDKPLLKKRSVGSTSAQATTGLTGAAIGTALLPGVGTVVGGVGGLLFGDKMIKTYRNWRDSNNQ</sequence>
<name>A0A4P9ZPM5_9FUNG</name>
<reference evidence="4" key="1">
    <citation type="journal article" date="2018" name="Nat. Microbiol.">
        <title>Leveraging single-cell genomics to expand the fungal tree of life.</title>
        <authorList>
            <person name="Ahrendt S.R."/>
            <person name="Quandt C.A."/>
            <person name="Ciobanu D."/>
            <person name="Clum A."/>
            <person name="Salamov A."/>
            <person name="Andreopoulos B."/>
            <person name="Cheng J.F."/>
            <person name="Woyke T."/>
            <person name="Pelin A."/>
            <person name="Henrissat B."/>
            <person name="Reynolds N.K."/>
            <person name="Benny G.L."/>
            <person name="Smith M.E."/>
            <person name="James T.Y."/>
            <person name="Grigoriev I.V."/>
        </authorList>
    </citation>
    <scope>NUCLEOTIDE SEQUENCE [LARGE SCALE GENOMIC DNA]</scope>
    <source>
        <strain evidence="4">RSA 468</strain>
    </source>
</reference>
<dbReference type="Proteomes" id="UP000268162">
    <property type="component" value="Unassembled WGS sequence"/>
</dbReference>
<evidence type="ECO:0000256" key="1">
    <source>
        <dbReference type="SAM" id="MobiDB-lite"/>
    </source>
</evidence>
<dbReference type="EMBL" id="ML002883">
    <property type="protein sequence ID" value="RKP35384.1"/>
    <property type="molecule type" value="Genomic_DNA"/>
</dbReference>
<accession>A0A4P9ZPM5</accession>
<proteinExistence type="predicted"/>
<protein>
    <recommendedName>
        <fullName evidence="5">Glycine zipper domain-containing protein</fullName>
    </recommendedName>
</protein>
<evidence type="ECO:0008006" key="5">
    <source>
        <dbReference type="Google" id="ProtNLM"/>
    </source>
</evidence>